<name>A0A507DFM0_9FUNG</name>
<keyword evidence="2" id="KW-0472">Membrane</keyword>
<evidence type="ECO:0000259" key="3">
    <source>
        <dbReference type="Pfam" id="PF00171"/>
    </source>
</evidence>
<organism evidence="4 5">
    <name type="scientific">Synchytrium endobioticum</name>
    <dbReference type="NCBI Taxonomy" id="286115"/>
    <lineage>
        <taxon>Eukaryota</taxon>
        <taxon>Fungi</taxon>
        <taxon>Fungi incertae sedis</taxon>
        <taxon>Chytridiomycota</taxon>
        <taxon>Chytridiomycota incertae sedis</taxon>
        <taxon>Chytridiomycetes</taxon>
        <taxon>Synchytriales</taxon>
        <taxon>Synchytriaceae</taxon>
        <taxon>Synchytrium</taxon>
    </lineage>
</organism>
<feature type="transmembrane region" description="Helical" evidence="2">
    <location>
        <begin position="194"/>
        <end position="214"/>
    </location>
</feature>
<dbReference type="InterPro" id="IPR016162">
    <property type="entry name" value="Ald_DH_N"/>
</dbReference>
<dbReference type="VEuPathDB" id="FungiDB:SeMB42_g07994"/>
<dbReference type="SUPFAM" id="SSF53720">
    <property type="entry name" value="ALDH-like"/>
    <property type="match status" value="1"/>
</dbReference>
<protein>
    <recommendedName>
        <fullName evidence="3">Aldehyde dehydrogenase domain-containing protein</fullName>
    </recommendedName>
</protein>
<keyword evidence="2" id="KW-1133">Transmembrane helix</keyword>
<feature type="transmembrane region" description="Helical" evidence="2">
    <location>
        <begin position="156"/>
        <end position="174"/>
    </location>
</feature>
<dbReference type="Proteomes" id="UP000320475">
    <property type="component" value="Unassembled WGS sequence"/>
</dbReference>
<comment type="caution">
    <text evidence="4">The sequence shown here is derived from an EMBL/GenBank/DDBJ whole genome shotgun (WGS) entry which is preliminary data.</text>
</comment>
<dbReference type="VEuPathDB" id="FungiDB:SeMB42_g06668"/>
<evidence type="ECO:0000313" key="5">
    <source>
        <dbReference type="Proteomes" id="UP000320475"/>
    </source>
</evidence>
<dbReference type="AlphaFoldDB" id="A0A507DFM0"/>
<reference evidence="4 5" key="1">
    <citation type="journal article" date="2019" name="Sci. Rep.">
        <title>Comparative genomics of chytrid fungi reveal insights into the obligate biotrophic and pathogenic lifestyle of Synchytrium endobioticum.</title>
        <authorList>
            <person name="van de Vossenberg B.T.L.H."/>
            <person name="Warris S."/>
            <person name="Nguyen H.D.T."/>
            <person name="van Gent-Pelzer M.P.E."/>
            <person name="Joly D.L."/>
            <person name="van de Geest H.C."/>
            <person name="Bonants P.J.M."/>
            <person name="Smith D.S."/>
            <person name="Levesque C.A."/>
            <person name="van der Lee T.A.J."/>
        </authorList>
    </citation>
    <scope>NUCLEOTIDE SEQUENCE [LARGE SCALE GENOMIC DNA]</scope>
    <source>
        <strain evidence="4 5">LEV6574</strain>
    </source>
</reference>
<evidence type="ECO:0000313" key="4">
    <source>
        <dbReference type="EMBL" id="TPX49630.1"/>
    </source>
</evidence>
<evidence type="ECO:0000256" key="2">
    <source>
        <dbReference type="SAM" id="Phobius"/>
    </source>
</evidence>
<evidence type="ECO:0000256" key="1">
    <source>
        <dbReference type="SAM" id="MobiDB-lite"/>
    </source>
</evidence>
<feature type="region of interest" description="Disordered" evidence="1">
    <location>
        <begin position="269"/>
        <end position="315"/>
    </location>
</feature>
<keyword evidence="2" id="KW-0812">Transmembrane</keyword>
<sequence>MRFALIECADKITFIGSPAVGKQVVKRASETLNPVVLEIGGRDAAVICDDCDFTQTHLISSDLFFLPVLVYAILSSTMVAMKRGVLCVAALVAIVSFVSCLHPEVDASAVAGTRLAVPEHTSASKARGVSTTTGDASVRAAGYRHHSRLRKRDGDWGPLFVLAGCVLVALGWRSVLGTVVEIFSSPVRQTKKSIGSSVPNWVIVLLMLGVLGFLMKMCMDGAGGAGGGAYFEQSASRSTVGYGEPPTRGHLTAALLRVPSEPLSDRPLAYGSLAGDMAQPDAPHRQGRVALANPAGSNPSPDTSAARARTSIDGA</sequence>
<dbReference type="Gene3D" id="3.40.605.10">
    <property type="entry name" value="Aldehyde Dehydrogenase, Chain A, domain 1"/>
    <property type="match status" value="1"/>
</dbReference>
<dbReference type="Pfam" id="PF00171">
    <property type="entry name" value="Aldedh"/>
    <property type="match status" value="1"/>
</dbReference>
<gene>
    <name evidence="4" type="ORF">SeLEV6574_g01343</name>
</gene>
<proteinExistence type="predicted"/>
<dbReference type="OrthoDB" id="310895at2759"/>
<dbReference type="InterPro" id="IPR016161">
    <property type="entry name" value="Ald_DH/histidinol_DH"/>
</dbReference>
<dbReference type="GO" id="GO:0016491">
    <property type="term" value="F:oxidoreductase activity"/>
    <property type="evidence" value="ECO:0007669"/>
    <property type="project" value="InterPro"/>
</dbReference>
<dbReference type="InterPro" id="IPR015590">
    <property type="entry name" value="Aldehyde_DH_dom"/>
</dbReference>
<feature type="domain" description="Aldehyde dehydrogenase" evidence="3">
    <location>
        <begin position="10"/>
        <end position="56"/>
    </location>
</feature>
<dbReference type="EMBL" id="QEAM01000030">
    <property type="protein sequence ID" value="TPX49630.1"/>
    <property type="molecule type" value="Genomic_DNA"/>
</dbReference>
<accession>A0A507DFM0</accession>